<dbReference type="Gene3D" id="3.30.1440.10">
    <property type="match status" value="1"/>
</dbReference>
<keyword evidence="5" id="KW-0820">tRNA-binding</keyword>
<evidence type="ECO:0000259" key="8">
    <source>
        <dbReference type="Pfam" id="PF00673"/>
    </source>
</evidence>
<proteinExistence type="inferred from homology"/>
<feature type="domain" description="Large ribosomal subunit protein uL5 C-terminal" evidence="8">
    <location>
        <begin position="86"/>
        <end position="178"/>
    </location>
</feature>
<keyword evidence="5" id="KW-0699">rRNA-binding</keyword>
<dbReference type="SUPFAM" id="SSF55282">
    <property type="entry name" value="RL5-like"/>
    <property type="match status" value="1"/>
</dbReference>
<dbReference type="InterPro" id="IPR020929">
    <property type="entry name" value="Ribosomal_uL5_CS"/>
</dbReference>
<dbReference type="GO" id="GO:0005840">
    <property type="term" value="C:ribosome"/>
    <property type="evidence" value="ECO:0007669"/>
    <property type="project" value="UniProtKB-KW"/>
</dbReference>
<dbReference type="FunFam" id="3.30.1440.10:FF:000001">
    <property type="entry name" value="50S ribosomal protein L5"/>
    <property type="match status" value="1"/>
</dbReference>
<dbReference type="Pfam" id="PF00281">
    <property type="entry name" value="Ribosomal_L5"/>
    <property type="match status" value="1"/>
</dbReference>
<comment type="subunit">
    <text evidence="5">Part of the 50S ribosomal subunit; part of the 5S rRNA/L5/L18/L25 subcomplex. Contacts the 5S rRNA and the P site tRNA. Forms a bridge to the 30S subunit in the 70S ribosome.</text>
</comment>
<dbReference type="GO" id="GO:0019843">
    <property type="term" value="F:rRNA binding"/>
    <property type="evidence" value="ECO:0007669"/>
    <property type="project" value="UniProtKB-UniRule"/>
</dbReference>
<dbReference type="InterPro" id="IPR031309">
    <property type="entry name" value="Ribosomal_uL5_C"/>
</dbReference>
<dbReference type="PANTHER" id="PTHR11994">
    <property type="entry name" value="60S RIBOSOMAL PROTEIN L11-RELATED"/>
    <property type="match status" value="1"/>
</dbReference>
<dbReference type="InterPro" id="IPR031310">
    <property type="entry name" value="Ribosomal_uL5_N"/>
</dbReference>
<dbReference type="AlphaFoldDB" id="A0A9J7BUD8"/>
<sequence length="182" mass="20290">MAARLREKYHKEIKQTLQKELGLENPMAVPRLEKIVLNMGLGEATQNNKLLDPLVADLAAIAGQKPVTTKAKKSIAAFKVREGMSIGAMVTLRHDRAYEFLDRLISTALPRVRDFRGVSTKSFDGRGNYTLGLRDQLIFPEIDYSKVEKLKGMNITIVTTAQDDNSARALLRAFGMPFRQGA</sequence>
<dbReference type="GO" id="GO:1990904">
    <property type="term" value="C:ribonucleoprotein complex"/>
    <property type="evidence" value="ECO:0007669"/>
    <property type="project" value="UniProtKB-KW"/>
</dbReference>
<evidence type="ECO:0000256" key="3">
    <source>
        <dbReference type="ARBA" id="ARBA00023274"/>
    </source>
</evidence>
<dbReference type="EMBL" id="CP093313">
    <property type="protein sequence ID" value="UWZ86279.1"/>
    <property type="molecule type" value="Genomic_DNA"/>
</dbReference>
<dbReference type="PROSITE" id="PS00358">
    <property type="entry name" value="RIBOSOMAL_L5"/>
    <property type="match status" value="1"/>
</dbReference>
<keyword evidence="5" id="KW-0694">RNA-binding</keyword>
<evidence type="ECO:0000256" key="4">
    <source>
        <dbReference type="ARBA" id="ARBA00035245"/>
    </source>
</evidence>
<evidence type="ECO:0000313" key="9">
    <source>
        <dbReference type="EMBL" id="UWZ86279.1"/>
    </source>
</evidence>
<dbReference type="KEGG" id="orp:MOP44_10105"/>
<dbReference type="GO" id="GO:0006412">
    <property type="term" value="P:translation"/>
    <property type="evidence" value="ECO:0007669"/>
    <property type="project" value="UniProtKB-UniRule"/>
</dbReference>
<dbReference type="GO" id="GO:0000049">
    <property type="term" value="F:tRNA binding"/>
    <property type="evidence" value="ECO:0007669"/>
    <property type="project" value="UniProtKB-UniRule"/>
</dbReference>
<evidence type="ECO:0000256" key="6">
    <source>
        <dbReference type="RuleBase" id="RU003930"/>
    </source>
</evidence>
<keyword evidence="3 5" id="KW-0687">Ribonucleoprotein</keyword>
<protein>
    <recommendedName>
        <fullName evidence="4 5">Large ribosomal subunit protein uL5</fullName>
    </recommendedName>
</protein>
<dbReference type="GO" id="GO:0003735">
    <property type="term" value="F:structural constituent of ribosome"/>
    <property type="evidence" value="ECO:0007669"/>
    <property type="project" value="InterPro"/>
</dbReference>
<feature type="domain" description="Large ribosomal subunit protein uL5 N-terminal" evidence="7">
    <location>
        <begin position="25"/>
        <end position="81"/>
    </location>
</feature>
<dbReference type="InterPro" id="IPR022803">
    <property type="entry name" value="Ribosomal_uL5_dom_sf"/>
</dbReference>
<evidence type="ECO:0000313" key="10">
    <source>
        <dbReference type="Proteomes" id="UP001059380"/>
    </source>
</evidence>
<keyword evidence="2 5" id="KW-0689">Ribosomal protein</keyword>
<keyword evidence="10" id="KW-1185">Reference proteome</keyword>
<evidence type="ECO:0000256" key="2">
    <source>
        <dbReference type="ARBA" id="ARBA00022980"/>
    </source>
</evidence>
<gene>
    <name evidence="5 9" type="primary">rplE</name>
    <name evidence="9" type="ORF">MOP44_10105</name>
</gene>
<dbReference type="RefSeq" id="WP_260795921.1">
    <property type="nucleotide sequence ID" value="NZ_CP093313.1"/>
</dbReference>
<dbReference type="InterPro" id="IPR002132">
    <property type="entry name" value="Ribosomal_uL5"/>
</dbReference>
<dbReference type="InterPro" id="IPR020930">
    <property type="entry name" value="Ribosomal_uL5_bac-type"/>
</dbReference>
<dbReference type="NCBIfam" id="NF000585">
    <property type="entry name" value="PRK00010.1"/>
    <property type="match status" value="1"/>
</dbReference>
<dbReference type="Pfam" id="PF00673">
    <property type="entry name" value="Ribosomal_L5_C"/>
    <property type="match status" value="1"/>
</dbReference>
<comment type="function">
    <text evidence="5">This is 1 of the proteins that bind and probably mediate the attachment of the 5S RNA into the large ribosomal subunit, where it forms part of the central protuberance. In the 70S ribosome it contacts protein S13 of the 30S subunit (bridge B1b), connecting the 2 subunits; this bridge is implicated in subunit movement. Contacts the P site tRNA; the 5S rRNA and some of its associated proteins might help stabilize positioning of ribosome-bound tRNAs.</text>
</comment>
<evidence type="ECO:0000259" key="7">
    <source>
        <dbReference type="Pfam" id="PF00281"/>
    </source>
</evidence>
<dbReference type="HAMAP" id="MF_01333_B">
    <property type="entry name" value="Ribosomal_uL5_B"/>
    <property type="match status" value="1"/>
</dbReference>
<accession>A0A9J7BUD8</accession>
<organism evidence="9 10">
    <name type="scientific">Occallatibacter riparius</name>
    <dbReference type="NCBI Taxonomy" id="1002689"/>
    <lineage>
        <taxon>Bacteria</taxon>
        <taxon>Pseudomonadati</taxon>
        <taxon>Acidobacteriota</taxon>
        <taxon>Terriglobia</taxon>
        <taxon>Terriglobales</taxon>
        <taxon>Acidobacteriaceae</taxon>
        <taxon>Occallatibacter</taxon>
    </lineage>
</organism>
<reference evidence="9" key="1">
    <citation type="submission" date="2021-04" db="EMBL/GenBank/DDBJ databases">
        <title>Phylogenetic analysis of Acidobacteriaceae.</title>
        <authorList>
            <person name="Qiu L."/>
            <person name="Zhang Q."/>
        </authorList>
    </citation>
    <scope>NUCLEOTIDE SEQUENCE</scope>
    <source>
        <strain evidence="9">DSM 25168</strain>
    </source>
</reference>
<evidence type="ECO:0000256" key="1">
    <source>
        <dbReference type="ARBA" id="ARBA00008553"/>
    </source>
</evidence>
<evidence type="ECO:0000256" key="5">
    <source>
        <dbReference type="HAMAP-Rule" id="MF_01333"/>
    </source>
</evidence>
<comment type="similarity">
    <text evidence="1 5 6">Belongs to the universal ribosomal protein uL5 family.</text>
</comment>
<dbReference type="PIRSF" id="PIRSF002161">
    <property type="entry name" value="Ribosomal_L5"/>
    <property type="match status" value="1"/>
</dbReference>
<dbReference type="Proteomes" id="UP001059380">
    <property type="component" value="Chromosome"/>
</dbReference>
<name>A0A9J7BUD8_9BACT</name>